<name>A0A077JJ19_PSEAI</name>
<dbReference type="Proteomes" id="UP000433532">
    <property type="component" value="Unassembled WGS sequence"/>
</dbReference>
<dbReference type="EMBL" id="WOAD01000005">
    <property type="protein sequence ID" value="MUI35040.1"/>
    <property type="molecule type" value="Genomic_DNA"/>
</dbReference>
<organism evidence="5 7">
    <name type="scientific">Pseudomonas aeruginosa</name>
    <dbReference type="NCBI Taxonomy" id="287"/>
    <lineage>
        <taxon>Bacteria</taxon>
        <taxon>Pseudomonadati</taxon>
        <taxon>Pseudomonadota</taxon>
        <taxon>Gammaproteobacteria</taxon>
        <taxon>Pseudomonadales</taxon>
        <taxon>Pseudomonadaceae</taxon>
        <taxon>Pseudomonas</taxon>
    </lineage>
</organism>
<protein>
    <submittedName>
        <fullName evidence="6">Type VI secretion system-associated lipoprotein TagQ</fullName>
    </submittedName>
    <submittedName>
        <fullName evidence="5">Type VI secretion-associated lipoprotein TagQ</fullName>
    </submittedName>
</protein>
<feature type="region of interest" description="Disordered" evidence="1">
    <location>
        <begin position="229"/>
        <end position="304"/>
    </location>
</feature>
<dbReference type="NCBIfam" id="NF041250">
    <property type="entry name" value="VI_TagQ"/>
    <property type="match status" value="1"/>
</dbReference>
<reference evidence="5 7" key="1">
    <citation type="submission" date="2017-05" db="EMBL/GenBank/DDBJ databases">
        <authorList>
            <person name="Song R."/>
            <person name="Chenine A.L."/>
            <person name="Ruprecht R.M."/>
        </authorList>
    </citation>
    <scope>NUCLEOTIDE SEQUENCE [LARGE SCALE GENOMIC DNA]</scope>
    <source>
        <strain evidence="5 7">S567_C10_BS</strain>
    </source>
</reference>
<evidence type="ECO:0000313" key="4">
    <source>
        <dbReference type="EMBL" id="MUI35040.1"/>
    </source>
</evidence>
<dbReference type="AlphaFoldDB" id="A0A077JJ19"/>
<accession>A0A077JJ19</accession>
<evidence type="ECO:0000313" key="6">
    <source>
        <dbReference type="EMBL" id="WOS78217.1"/>
    </source>
</evidence>
<feature type="signal peptide" evidence="2">
    <location>
        <begin position="1"/>
        <end position="33"/>
    </location>
</feature>
<evidence type="ECO:0000313" key="7">
    <source>
        <dbReference type="Proteomes" id="UP000194857"/>
    </source>
</evidence>
<feature type="domain" description="Glycine zipper" evidence="3">
    <location>
        <begin position="71"/>
        <end position="116"/>
    </location>
</feature>
<feature type="compositionally biased region" description="Polar residues" evidence="1">
    <location>
        <begin position="234"/>
        <end position="249"/>
    </location>
</feature>
<dbReference type="InterPro" id="IPR039567">
    <property type="entry name" value="Gly-zipper"/>
</dbReference>
<dbReference type="EMBL" id="NFFZ01000007">
    <property type="protein sequence ID" value="OTI61287.1"/>
    <property type="molecule type" value="Genomic_DNA"/>
</dbReference>
<dbReference type="RefSeq" id="WP_003083630.1">
    <property type="nucleotide sequence ID" value="NZ_AP014622.1"/>
</dbReference>
<evidence type="ECO:0000259" key="3">
    <source>
        <dbReference type="Pfam" id="PF13488"/>
    </source>
</evidence>
<evidence type="ECO:0000256" key="1">
    <source>
        <dbReference type="SAM" id="MobiDB-lite"/>
    </source>
</evidence>
<evidence type="ECO:0000313" key="5">
    <source>
        <dbReference type="EMBL" id="OTI61287.1"/>
    </source>
</evidence>
<reference evidence="6" key="3">
    <citation type="submission" date="2023-06" db="EMBL/GenBank/DDBJ databases">
        <authorList>
            <consortium name="Clinical and Environmental Microbiology Branch: Whole genome sequencing antimicrobial resistance pathogens in the healthcare setting"/>
        </authorList>
    </citation>
    <scope>NUCLEOTIDE SEQUENCE</scope>
    <source>
        <strain evidence="6">2021CK-01020</strain>
    </source>
</reference>
<evidence type="ECO:0000256" key="2">
    <source>
        <dbReference type="SAM" id="SignalP"/>
    </source>
</evidence>
<keyword evidence="5" id="KW-0449">Lipoprotein</keyword>
<reference evidence="6" key="4">
    <citation type="submission" date="2023-10" db="EMBL/GenBank/DDBJ databases">
        <title>Pathogen: clinical or host-associated sample.</title>
        <authorList>
            <person name="Hergert J."/>
            <person name="Casey R."/>
            <person name="Wagner J."/>
            <person name="Young E.L."/>
            <person name="Oakeson K.F."/>
        </authorList>
    </citation>
    <scope>NUCLEOTIDE SEQUENCE</scope>
    <source>
        <strain evidence="6">2021CK-01020</strain>
    </source>
</reference>
<keyword evidence="2" id="KW-0732">Signal</keyword>
<sequence>MSQPSENRLITSARYALCLLTASGVLLSGCASSGVGSVAQTTRAEYYPSCYEPVSHLRSTDNAVRNSAITGAITGGLLGGLAGGLASDENRGRNAALAAAGGALAGGAAGYYMEKQKQISDDRARIGSYATDVDRSTVEINRSVAYAKSAQSCYQSQFKALLDGRKNKSINEAEGRKRLAEIVSGLQETNALLVAANGRAGENINNYTQAYEKDLQQVGVPRTEVTKVAEAENRASTTKGGSKPKTGSNPKVPKEAVATEQTIRKAQDAQSEGNKVASRGQGMIQEVCNSPDMGDWAPPSCAKA</sequence>
<gene>
    <name evidence="6" type="primary">tagQ</name>
    <name evidence="5" type="ORF">CAZ10_15540</name>
    <name evidence="4" type="ORF">GNQ48_08480</name>
    <name evidence="6" type="ORF">L4V69_03545</name>
</gene>
<dbReference type="Proteomes" id="UP001297540">
    <property type="component" value="Chromosome"/>
</dbReference>
<proteinExistence type="predicted"/>
<dbReference type="Proteomes" id="UP000194857">
    <property type="component" value="Unassembled WGS sequence"/>
</dbReference>
<dbReference type="Pfam" id="PF13488">
    <property type="entry name" value="Gly-zipper_Omp"/>
    <property type="match status" value="1"/>
</dbReference>
<reference evidence="4 8" key="2">
    <citation type="submission" date="2019-11" db="EMBL/GenBank/DDBJ databases">
        <title>Genomes of ocular Pseudomonas aeruginosa isolates.</title>
        <authorList>
            <person name="Khan M."/>
            <person name="Rice S.A."/>
            <person name="Willcox M.D.P."/>
            <person name="Stapleton F."/>
        </authorList>
    </citation>
    <scope>NUCLEOTIDE SEQUENCE [LARGE SCALE GENOMIC DNA]</scope>
    <source>
        <strain evidence="4 8">PA221</strain>
    </source>
</reference>
<evidence type="ECO:0000313" key="8">
    <source>
        <dbReference type="Proteomes" id="UP000433532"/>
    </source>
</evidence>
<feature type="chain" id="PRO_5015028396" evidence="2">
    <location>
        <begin position="34"/>
        <end position="304"/>
    </location>
</feature>
<dbReference type="EMBL" id="CP136986">
    <property type="protein sequence ID" value="WOS78217.1"/>
    <property type="molecule type" value="Genomic_DNA"/>
</dbReference>
<dbReference type="KEGG" id="paeb:NCGM1900_0067"/>